<dbReference type="PROSITE" id="PS50935">
    <property type="entry name" value="SSB"/>
    <property type="match status" value="1"/>
</dbReference>
<dbReference type="PANTHER" id="PTHR10302:SF27">
    <property type="entry name" value="SINGLE-STRANDED DNA-BINDING PROTEIN"/>
    <property type="match status" value="1"/>
</dbReference>
<name>E3J6W1_PSEI1</name>
<gene>
    <name evidence="5" type="ordered locus">FraEuI1c_5193</name>
</gene>
<evidence type="ECO:0000256" key="4">
    <source>
        <dbReference type="SAM" id="MobiDB-lite"/>
    </source>
</evidence>
<dbReference type="GO" id="GO:0006260">
    <property type="term" value="P:DNA replication"/>
    <property type="evidence" value="ECO:0007669"/>
    <property type="project" value="InterPro"/>
</dbReference>
<dbReference type="Pfam" id="PF00436">
    <property type="entry name" value="SSB"/>
    <property type="match status" value="1"/>
</dbReference>
<dbReference type="InParanoid" id="E3J6W1"/>
<evidence type="ECO:0000313" key="5">
    <source>
        <dbReference type="EMBL" id="ADP83181.1"/>
    </source>
</evidence>
<dbReference type="InterPro" id="IPR012340">
    <property type="entry name" value="NA-bd_OB-fold"/>
</dbReference>
<proteinExistence type="predicted"/>
<dbReference type="eggNOG" id="COG0629">
    <property type="taxonomic scope" value="Bacteria"/>
</dbReference>
<sequence>MLDANITLVGNLIDNPNLRITPTGAYVCSFRIASTARRYDRAQDRWIDSAPLFIDIICWRRLAEHVAASLGKGDRALVSGRLQQNEFQTLQGERRRRYEIYAEAVGLELTWHPARINRAVRGDGTMTVQTGRADATPAPGGPPDAVTQDSSAELADVSWADGDIAAEVDDGLPSVPDLDEAAGEVAAGWAAVGEDDQP</sequence>
<dbReference type="STRING" id="298654.FraEuI1c_5193"/>
<dbReference type="KEGG" id="fri:FraEuI1c_5193"/>
<dbReference type="GO" id="GO:0009295">
    <property type="term" value="C:nucleoid"/>
    <property type="evidence" value="ECO:0007669"/>
    <property type="project" value="TreeGrafter"/>
</dbReference>
<dbReference type="InterPro" id="IPR011344">
    <property type="entry name" value="ssDNA-bd"/>
</dbReference>
<dbReference type="Proteomes" id="UP000002484">
    <property type="component" value="Chromosome"/>
</dbReference>
<dbReference type="AlphaFoldDB" id="E3J6W1"/>
<evidence type="ECO:0000313" key="6">
    <source>
        <dbReference type="Proteomes" id="UP000002484"/>
    </source>
</evidence>
<keyword evidence="1 2" id="KW-0238">DNA-binding</keyword>
<reference evidence="5 6" key="1">
    <citation type="submission" date="2010-10" db="EMBL/GenBank/DDBJ databases">
        <title>Complete sequence of Frankia sp. EuI1c.</title>
        <authorList>
            <consortium name="US DOE Joint Genome Institute"/>
            <person name="Lucas S."/>
            <person name="Copeland A."/>
            <person name="Lapidus A."/>
            <person name="Cheng J.-F."/>
            <person name="Bruce D."/>
            <person name="Goodwin L."/>
            <person name="Pitluck S."/>
            <person name="Chertkov O."/>
            <person name="Detter J.C."/>
            <person name="Han C."/>
            <person name="Tapia R."/>
            <person name="Land M."/>
            <person name="Hauser L."/>
            <person name="Jeffries C."/>
            <person name="Kyrpides N."/>
            <person name="Ivanova N."/>
            <person name="Mikhailova N."/>
            <person name="Beauchemin N."/>
            <person name="Sen A."/>
            <person name="Sur S.A."/>
            <person name="Gtari M."/>
            <person name="Wall L."/>
            <person name="Tisa L."/>
            <person name="Woyke T."/>
        </authorList>
    </citation>
    <scope>NUCLEOTIDE SEQUENCE [LARGE SCALE GENOMIC DNA]</scope>
    <source>
        <strain evidence="6">DSM 45817 / CECT 9037 / EuI1c</strain>
    </source>
</reference>
<keyword evidence="6" id="KW-1185">Reference proteome</keyword>
<evidence type="ECO:0000256" key="2">
    <source>
        <dbReference type="PROSITE-ProRule" id="PRU00252"/>
    </source>
</evidence>
<evidence type="ECO:0000256" key="3">
    <source>
        <dbReference type="RuleBase" id="RU000524"/>
    </source>
</evidence>
<dbReference type="EMBL" id="CP002299">
    <property type="protein sequence ID" value="ADP83181.1"/>
    <property type="molecule type" value="Genomic_DNA"/>
</dbReference>
<dbReference type="HOGENOM" id="CLU_078758_1_4_11"/>
<feature type="region of interest" description="Disordered" evidence="4">
    <location>
        <begin position="129"/>
        <end position="151"/>
    </location>
</feature>
<organism evidence="5 6">
    <name type="scientific">Pseudofrankia inefficax (strain DSM 45817 / CECT 9037 / DDB 130130 / EuI1c)</name>
    <name type="common">Frankia inefficax</name>
    <dbReference type="NCBI Taxonomy" id="298654"/>
    <lineage>
        <taxon>Bacteria</taxon>
        <taxon>Bacillati</taxon>
        <taxon>Actinomycetota</taxon>
        <taxon>Actinomycetes</taxon>
        <taxon>Frankiales</taxon>
        <taxon>Frankiaceae</taxon>
        <taxon>Pseudofrankia</taxon>
    </lineage>
</organism>
<dbReference type="GO" id="GO:0003697">
    <property type="term" value="F:single-stranded DNA binding"/>
    <property type="evidence" value="ECO:0007669"/>
    <property type="project" value="InterPro"/>
</dbReference>
<dbReference type="SUPFAM" id="SSF50249">
    <property type="entry name" value="Nucleic acid-binding proteins"/>
    <property type="match status" value="1"/>
</dbReference>
<dbReference type="PANTHER" id="PTHR10302">
    <property type="entry name" value="SINGLE-STRANDED DNA-BINDING PROTEIN"/>
    <property type="match status" value="1"/>
</dbReference>
<dbReference type="Gene3D" id="2.40.50.140">
    <property type="entry name" value="Nucleic acid-binding proteins"/>
    <property type="match status" value="1"/>
</dbReference>
<dbReference type="CDD" id="cd04496">
    <property type="entry name" value="SSB_OBF"/>
    <property type="match status" value="1"/>
</dbReference>
<dbReference type="InterPro" id="IPR000424">
    <property type="entry name" value="Primosome_PriB/ssb"/>
</dbReference>
<protein>
    <recommendedName>
        <fullName evidence="3">Single-stranded DNA-binding protein</fullName>
    </recommendedName>
</protein>
<evidence type="ECO:0000256" key="1">
    <source>
        <dbReference type="ARBA" id="ARBA00023125"/>
    </source>
</evidence>
<accession>E3J6W1</accession>
<dbReference type="OrthoDB" id="9809878at2"/>
<dbReference type="RefSeq" id="WP_013426299.1">
    <property type="nucleotide sequence ID" value="NC_014666.1"/>
</dbReference>
<dbReference type="NCBIfam" id="TIGR00621">
    <property type="entry name" value="ssb"/>
    <property type="match status" value="1"/>
</dbReference>